<dbReference type="Proteomes" id="UP000019471">
    <property type="component" value="Unassembled WGS sequence"/>
</dbReference>
<dbReference type="HOGENOM" id="CLU_2454548_0_0_1"/>
<organism evidence="1 2">
    <name type="scientific">Cladophialophora psammophila CBS 110553</name>
    <dbReference type="NCBI Taxonomy" id="1182543"/>
    <lineage>
        <taxon>Eukaryota</taxon>
        <taxon>Fungi</taxon>
        <taxon>Dikarya</taxon>
        <taxon>Ascomycota</taxon>
        <taxon>Pezizomycotina</taxon>
        <taxon>Eurotiomycetes</taxon>
        <taxon>Chaetothyriomycetidae</taxon>
        <taxon>Chaetothyriales</taxon>
        <taxon>Herpotrichiellaceae</taxon>
        <taxon>Cladophialophora</taxon>
    </lineage>
</organism>
<protein>
    <submittedName>
        <fullName evidence="1">Uncharacterized protein</fullName>
    </submittedName>
</protein>
<comment type="caution">
    <text evidence="1">The sequence shown here is derived from an EMBL/GenBank/DDBJ whole genome shotgun (WGS) entry which is preliminary data.</text>
</comment>
<keyword evidence="2" id="KW-1185">Reference proteome</keyword>
<name>W9WUR0_9EURO</name>
<dbReference type="eggNOG" id="ENOG502QR1X">
    <property type="taxonomic scope" value="Eukaryota"/>
</dbReference>
<reference evidence="1 2" key="1">
    <citation type="submission" date="2013-03" db="EMBL/GenBank/DDBJ databases">
        <title>The Genome Sequence of Cladophialophora psammophila CBS 110553.</title>
        <authorList>
            <consortium name="The Broad Institute Genomics Platform"/>
            <person name="Cuomo C."/>
            <person name="de Hoog S."/>
            <person name="Gorbushina A."/>
            <person name="Walker B."/>
            <person name="Young S.K."/>
            <person name="Zeng Q."/>
            <person name="Gargeya S."/>
            <person name="Fitzgerald M."/>
            <person name="Haas B."/>
            <person name="Abouelleil A."/>
            <person name="Allen A.W."/>
            <person name="Alvarado L."/>
            <person name="Arachchi H.M."/>
            <person name="Berlin A.M."/>
            <person name="Chapman S.B."/>
            <person name="Gainer-Dewar J."/>
            <person name="Goldberg J."/>
            <person name="Griggs A."/>
            <person name="Gujja S."/>
            <person name="Hansen M."/>
            <person name="Howarth C."/>
            <person name="Imamovic A."/>
            <person name="Ireland A."/>
            <person name="Larimer J."/>
            <person name="McCowan C."/>
            <person name="Murphy C."/>
            <person name="Pearson M."/>
            <person name="Poon T.W."/>
            <person name="Priest M."/>
            <person name="Roberts A."/>
            <person name="Saif S."/>
            <person name="Shea T."/>
            <person name="Sisk P."/>
            <person name="Sykes S."/>
            <person name="Wortman J."/>
            <person name="Nusbaum C."/>
            <person name="Birren B."/>
        </authorList>
    </citation>
    <scope>NUCLEOTIDE SEQUENCE [LARGE SCALE GENOMIC DNA]</scope>
    <source>
        <strain evidence="1 2">CBS 110553</strain>
    </source>
</reference>
<gene>
    <name evidence="1" type="ORF">A1O5_07721</name>
</gene>
<evidence type="ECO:0000313" key="1">
    <source>
        <dbReference type="EMBL" id="EXJ68790.1"/>
    </source>
</evidence>
<sequence>MEPKPNIAILGAAGLANLDGRPFTGSAAQFLRNEVQWLNEPRKVIWCLHDESAIKPYRVDTQAATDLVHSETKSRVWMLKPGTLYQLFD</sequence>
<dbReference type="EMBL" id="AMGX01000012">
    <property type="protein sequence ID" value="EXJ68790.1"/>
    <property type="molecule type" value="Genomic_DNA"/>
</dbReference>
<dbReference type="OrthoDB" id="4311043at2759"/>
<proteinExistence type="predicted"/>
<accession>W9WUR0</accession>
<evidence type="ECO:0000313" key="2">
    <source>
        <dbReference type="Proteomes" id="UP000019471"/>
    </source>
</evidence>
<dbReference type="GeneID" id="19192427"/>
<dbReference type="STRING" id="1182543.W9WUR0"/>
<dbReference type="RefSeq" id="XP_007746500.1">
    <property type="nucleotide sequence ID" value="XM_007748310.1"/>
</dbReference>
<dbReference type="AlphaFoldDB" id="W9WUR0"/>